<evidence type="ECO:0008006" key="5">
    <source>
        <dbReference type="Google" id="ProtNLM"/>
    </source>
</evidence>
<comment type="caution">
    <text evidence="3">The sequence shown here is derived from an EMBL/GenBank/DDBJ whole genome shotgun (WGS) entry which is preliminary data.</text>
</comment>
<dbReference type="Proteomes" id="UP001189429">
    <property type="component" value="Unassembled WGS sequence"/>
</dbReference>
<organism evidence="3 4">
    <name type="scientific">Prorocentrum cordatum</name>
    <dbReference type="NCBI Taxonomy" id="2364126"/>
    <lineage>
        <taxon>Eukaryota</taxon>
        <taxon>Sar</taxon>
        <taxon>Alveolata</taxon>
        <taxon>Dinophyceae</taxon>
        <taxon>Prorocentrales</taxon>
        <taxon>Prorocentraceae</taxon>
        <taxon>Prorocentrum</taxon>
    </lineage>
</organism>
<evidence type="ECO:0000256" key="2">
    <source>
        <dbReference type="SAM" id="Phobius"/>
    </source>
</evidence>
<feature type="region of interest" description="Disordered" evidence="1">
    <location>
        <begin position="1"/>
        <end position="69"/>
    </location>
</feature>
<keyword evidence="2" id="KW-0812">Transmembrane</keyword>
<feature type="transmembrane region" description="Helical" evidence="2">
    <location>
        <begin position="145"/>
        <end position="162"/>
    </location>
</feature>
<feature type="compositionally biased region" description="Acidic residues" evidence="1">
    <location>
        <begin position="30"/>
        <end position="39"/>
    </location>
</feature>
<evidence type="ECO:0000313" key="4">
    <source>
        <dbReference type="Proteomes" id="UP001189429"/>
    </source>
</evidence>
<feature type="transmembrane region" description="Helical" evidence="2">
    <location>
        <begin position="382"/>
        <end position="409"/>
    </location>
</feature>
<feature type="region of interest" description="Disordered" evidence="1">
    <location>
        <begin position="467"/>
        <end position="494"/>
    </location>
</feature>
<keyword evidence="2" id="KW-0472">Membrane</keyword>
<feature type="transmembrane region" description="Helical" evidence="2">
    <location>
        <begin position="174"/>
        <end position="193"/>
    </location>
</feature>
<reference evidence="3" key="1">
    <citation type="submission" date="2023-10" db="EMBL/GenBank/DDBJ databases">
        <authorList>
            <person name="Chen Y."/>
            <person name="Shah S."/>
            <person name="Dougan E. K."/>
            <person name="Thang M."/>
            <person name="Chan C."/>
        </authorList>
    </citation>
    <scope>NUCLEOTIDE SEQUENCE [LARGE SCALE GENOMIC DNA]</scope>
</reference>
<evidence type="ECO:0000313" key="3">
    <source>
        <dbReference type="EMBL" id="CAK0886905.1"/>
    </source>
</evidence>
<name>A0ABN9WP92_9DINO</name>
<feature type="non-terminal residue" evidence="3">
    <location>
        <position position="1"/>
    </location>
</feature>
<accession>A0ABN9WP92</accession>
<feature type="transmembrane region" description="Helical" evidence="2">
    <location>
        <begin position="248"/>
        <end position="267"/>
    </location>
</feature>
<feature type="compositionally biased region" description="Basic residues" evidence="1">
    <location>
        <begin position="49"/>
        <end position="58"/>
    </location>
</feature>
<feature type="transmembrane region" description="Helical" evidence="2">
    <location>
        <begin position="91"/>
        <end position="111"/>
    </location>
</feature>
<keyword evidence="4" id="KW-1185">Reference proteome</keyword>
<protein>
    <recommendedName>
        <fullName evidence="5">Dolichol kinase</fullName>
    </recommendedName>
</protein>
<feature type="transmembrane region" description="Helical" evidence="2">
    <location>
        <begin position="287"/>
        <end position="308"/>
    </location>
</feature>
<proteinExistence type="predicted"/>
<feature type="compositionally biased region" description="Basic and acidic residues" evidence="1">
    <location>
        <begin position="1"/>
        <end position="13"/>
    </location>
</feature>
<evidence type="ECO:0000256" key="1">
    <source>
        <dbReference type="SAM" id="MobiDB-lite"/>
    </source>
</evidence>
<feature type="compositionally biased region" description="Polar residues" evidence="1">
    <location>
        <begin position="467"/>
        <end position="480"/>
    </location>
</feature>
<sequence>GPERRDADGRPDAEGPGAQLPRRPSRDSAESEGEEDEEPASPLSPLSPRRQRQPRPRTQKPAARPCARRAAGRLVAGGGCRAAVGHLGHGVLSWAVLAMTLGVLLVVAATGGRGIQTQCVLSERRVPRASHLSPEDVAMYTRWEVSLHLVGVLVTAPVAFLLRRILTTSHLRRVSEYALLQWLQQWTGLVAYWMQCAGGYEGLDLLRLANRWIYNLSIIASFGYFWWILRLQLLMLEHSSFIPMRAHWLWRMIMATMLVGLYVAATFTMTDSSLGAKGSPIRVTTGLAMWLVQLLMASALLVFLHGLWRIASLTQEARNHTVAVGMQDEEGQNAPRSLRFQMFGSAVCVLSTSLSLLGKYWATDLLWPIPAPSDRIRTPQFLIASFLSLALFDVIANTTPSLALSGVFFGALSGGRQCVHAEQVRRATWRRSSERWVPHPEPRWQAKVGRGDMGGGSACRRWWTSTADSGATPCATSTRGDTPRRTLSVGRSSR</sequence>
<feature type="transmembrane region" description="Helical" evidence="2">
    <location>
        <begin position="213"/>
        <end position="236"/>
    </location>
</feature>
<keyword evidence="2" id="KW-1133">Transmembrane helix</keyword>
<dbReference type="EMBL" id="CAUYUJ010018866">
    <property type="protein sequence ID" value="CAK0886905.1"/>
    <property type="molecule type" value="Genomic_DNA"/>
</dbReference>
<gene>
    <name evidence="3" type="ORF">PCOR1329_LOCUS68129</name>
</gene>